<comment type="caution">
    <text evidence="1">The sequence shown here is derived from an EMBL/GenBank/DDBJ whole genome shotgun (WGS) entry which is preliminary data.</text>
</comment>
<evidence type="ECO:0000313" key="1">
    <source>
        <dbReference type="EMBL" id="ELR70749.1"/>
    </source>
</evidence>
<evidence type="ECO:0000313" key="2">
    <source>
        <dbReference type="Proteomes" id="UP000011135"/>
    </source>
</evidence>
<dbReference type="AlphaFoldDB" id="L8JTD7"/>
<accession>L8JTD7</accession>
<organism evidence="1 2">
    <name type="scientific">Fulvivirga imtechensis AK7</name>
    <dbReference type="NCBI Taxonomy" id="1237149"/>
    <lineage>
        <taxon>Bacteria</taxon>
        <taxon>Pseudomonadati</taxon>
        <taxon>Bacteroidota</taxon>
        <taxon>Cytophagia</taxon>
        <taxon>Cytophagales</taxon>
        <taxon>Fulvivirgaceae</taxon>
        <taxon>Fulvivirga</taxon>
    </lineage>
</organism>
<keyword evidence="2" id="KW-1185">Reference proteome</keyword>
<name>L8JTD7_9BACT</name>
<dbReference type="Proteomes" id="UP000011135">
    <property type="component" value="Unassembled WGS sequence"/>
</dbReference>
<proteinExistence type="predicted"/>
<dbReference type="EMBL" id="AMZN01000049">
    <property type="protein sequence ID" value="ELR70749.1"/>
    <property type="molecule type" value="Genomic_DNA"/>
</dbReference>
<reference evidence="1 2" key="1">
    <citation type="submission" date="2012-12" db="EMBL/GenBank/DDBJ databases">
        <title>Genome assembly of Fulvivirga imtechensis AK7.</title>
        <authorList>
            <person name="Nupur N."/>
            <person name="Khatri I."/>
            <person name="Kumar R."/>
            <person name="Subramanian S."/>
            <person name="Pinnaka A."/>
        </authorList>
    </citation>
    <scope>NUCLEOTIDE SEQUENCE [LARGE SCALE GENOMIC DNA]</scope>
    <source>
        <strain evidence="1 2">AK7</strain>
    </source>
</reference>
<sequence>MKLEIVNLKKIEKAYQKACKDEKQAINDRGLAIWQNSGR</sequence>
<protein>
    <submittedName>
        <fullName evidence="1">Uncharacterized protein</fullName>
    </submittedName>
</protein>
<gene>
    <name evidence="1" type="ORF">C900_03357</name>
</gene>